<evidence type="ECO:0000313" key="3">
    <source>
        <dbReference type="Proteomes" id="UP000286773"/>
    </source>
</evidence>
<feature type="transmembrane region" description="Helical" evidence="1">
    <location>
        <begin position="7"/>
        <end position="29"/>
    </location>
</feature>
<feature type="transmembrane region" description="Helical" evidence="1">
    <location>
        <begin position="35"/>
        <end position="53"/>
    </location>
</feature>
<comment type="caution">
    <text evidence="2">The sequence shown here is derived from an EMBL/GenBank/DDBJ whole genome shotgun (WGS) entry which is preliminary data.</text>
</comment>
<gene>
    <name evidence="2" type="ORF">CBF27_05975</name>
</gene>
<name>A0A430AWT8_9ENTE</name>
<accession>A0A430AWT8</accession>
<dbReference type="AlphaFoldDB" id="A0A430AWT8"/>
<evidence type="ECO:0000313" key="2">
    <source>
        <dbReference type="EMBL" id="RSU12520.1"/>
    </source>
</evidence>
<keyword evidence="3" id="KW-1185">Reference proteome</keyword>
<dbReference type="Proteomes" id="UP000286773">
    <property type="component" value="Unassembled WGS sequence"/>
</dbReference>
<keyword evidence="1" id="KW-1133">Transmembrane helix</keyword>
<protein>
    <submittedName>
        <fullName evidence="2">Uncharacterized protein</fullName>
    </submittedName>
</protein>
<organism evidence="2 3">
    <name type="scientific">Vagococcus acidifermentans</name>
    <dbReference type="NCBI Taxonomy" id="564710"/>
    <lineage>
        <taxon>Bacteria</taxon>
        <taxon>Bacillati</taxon>
        <taxon>Bacillota</taxon>
        <taxon>Bacilli</taxon>
        <taxon>Lactobacillales</taxon>
        <taxon>Enterococcaceae</taxon>
        <taxon>Vagococcus</taxon>
    </lineage>
</organism>
<keyword evidence="1" id="KW-0812">Transmembrane</keyword>
<proteinExistence type="predicted"/>
<keyword evidence="1" id="KW-0472">Membrane</keyword>
<sequence length="60" mass="6745">MARNKNLYLKGAIQIMVFILVMILLSSYANFSLTNFLIGTMIFSLGVGINIYLKRNGSEK</sequence>
<reference evidence="2 3" key="1">
    <citation type="submission" date="2017-05" db="EMBL/GenBank/DDBJ databases">
        <title>Vagococcus spp. assemblies.</title>
        <authorList>
            <person name="Gulvik C.A."/>
        </authorList>
    </citation>
    <scope>NUCLEOTIDE SEQUENCE [LARGE SCALE GENOMIC DNA]</scope>
    <source>
        <strain evidence="2 3">LMG 24798</strain>
    </source>
</reference>
<dbReference type="EMBL" id="NGKC01000005">
    <property type="protein sequence ID" value="RSU12520.1"/>
    <property type="molecule type" value="Genomic_DNA"/>
</dbReference>
<evidence type="ECO:0000256" key="1">
    <source>
        <dbReference type="SAM" id="Phobius"/>
    </source>
</evidence>